<protein>
    <recommendedName>
        <fullName evidence="5">MORN repeat-containing protein 5</fullName>
    </recommendedName>
</protein>
<evidence type="ECO:0000256" key="1">
    <source>
        <dbReference type="ARBA" id="ARBA00022737"/>
    </source>
</evidence>
<keyword evidence="4" id="KW-1185">Reference proteome</keyword>
<evidence type="ECO:0000313" key="4">
    <source>
        <dbReference type="Proteomes" id="UP001189429"/>
    </source>
</evidence>
<dbReference type="PANTHER" id="PTHR23084:SF179">
    <property type="entry name" value="OS10G0565000 PROTEIN"/>
    <property type="match status" value="1"/>
</dbReference>
<feature type="compositionally biased region" description="Basic residues" evidence="2">
    <location>
        <begin position="119"/>
        <end position="131"/>
    </location>
</feature>
<name>A0ABN9TW35_9DINO</name>
<dbReference type="Gene3D" id="2.20.110.10">
    <property type="entry name" value="Histone H3 K4-specific methyltransferase SET7/9 N-terminal domain"/>
    <property type="match status" value="2"/>
</dbReference>
<dbReference type="EMBL" id="CAUYUJ010015159">
    <property type="protein sequence ID" value="CAK0850503.1"/>
    <property type="molecule type" value="Genomic_DNA"/>
</dbReference>
<accession>A0ABN9TW35</accession>
<evidence type="ECO:0000256" key="2">
    <source>
        <dbReference type="SAM" id="MobiDB-lite"/>
    </source>
</evidence>
<dbReference type="Proteomes" id="UP001189429">
    <property type="component" value="Unassembled WGS sequence"/>
</dbReference>
<dbReference type="InterPro" id="IPR003409">
    <property type="entry name" value="MORN"/>
</dbReference>
<dbReference type="Pfam" id="PF02493">
    <property type="entry name" value="MORN"/>
    <property type="match status" value="3"/>
</dbReference>
<feature type="non-terminal residue" evidence="3">
    <location>
        <position position="1"/>
    </location>
</feature>
<gene>
    <name evidence="3" type="ORF">PCOR1329_LOCUS42910</name>
</gene>
<feature type="region of interest" description="Disordered" evidence="2">
    <location>
        <begin position="104"/>
        <end position="144"/>
    </location>
</feature>
<dbReference type="PANTHER" id="PTHR23084">
    <property type="entry name" value="PHOSPHATIDYLINOSITOL-4-PHOSPHATE 5-KINASE RELATED"/>
    <property type="match status" value="1"/>
</dbReference>
<organism evidence="3 4">
    <name type="scientific">Prorocentrum cordatum</name>
    <dbReference type="NCBI Taxonomy" id="2364126"/>
    <lineage>
        <taxon>Eukaryota</taxon>
        <taxon>Sar</taxon>
        <taxon>Alveolata</taxon>
        <taxon>Dinophyceae</taxon>
        <taxon>Prorocentrales</taxon>
        <taxon>Prorocentraceae</taxon>
        <taxon>Prorocentrum</taxon>
    </lineage>
</organism>
<sequence length="181" mass="20612">IWPDGAEYEGHYENGRKSGKGNFKWADGSSYEGQFQNNDIHGEGIYKWDDGRRFCGQWETNRMSGQGTFTWNDGRSYDGQYVKDMKCAWIVLMAMACKNLRTAKGRSHGPTAASTWVSGRRRQAARHRKVHDRQGSDQGGTVAEWRTTVLEDRRRQAVMTWSDGHSVLSMGHRMMDVAVVC</sequence>
<evidence type="ECO:0000313" key="3">
    <source>
        <dbReference type="EMBL" id="CAK0850503.1"/>
    </source>
</evidence>
<dbReference type="SMART" id="SM00698">
    <property type="entry name" value="MORN"/>
    <property type="match status" value="3"/>
</dbReference>
<dbReference type="SUPFAM" id="SSF82185">
    <property type="entry name" value="Histone H3 K4-specific methyltransferase SET7/9 N-terminal domain"/>
    <property type="match status" value="1"/>
</dbReference>
<comment type="caution">
    <text evidence="3">The sequence shown here is derived from an EMBL/GenBank/DDBJ whole genome shotgun (WGS) entry which is preliminary data.</text>
</comment>
<proteinExistence type="predicted"/>
<keyword evidence="1" id="KW-0677">Repeat</keyword>
<evidence type="ECO:0008006" key="5">
    <source>
        <dbReference type="Google" id="ProtNLM"/>
    </source>
</evidence>
<reference evidence="3" key="1">
    <citation type="submission" date="2023-10" db="EMBL/GenBank/DDBJ databases">
        <authorList>
            <person name="Chen Y."/>
            <person name="Shah S."/>
            <person name="Dougan E. K."/>
            <person name="Thang M."/>
            <person name="Chan C."/>
        </authorList>
    </citation>
    <scope>NUCLEOTIDE SEQUENCE [LARGE SCALE GENOMIC DNA]</scope>
</reference>